<reference evidence="1 2" key="1">
    <citation type="submission" date="2024-11" db="EMBL/GenBank/DDBJ databases">
        <title>A near-complete genome assembly of Cinchona calisaya.</title>
        <authorList>
            <person name="Lian D.C."/>
            <person name="Zhao X.W."/>
            <person name="Wei L."/>
        </authorList>
    </citation>
    <scope>NUCLEOTIDE SEQUENCE [LARGE SCALE GENOMIC DNA]</scope>
    <source>
        <tissue evidence="1">Nenye</tissue>
    </source>
</reference>
<name>A0ABD2ZV67_9GENT</name>
<keyword evidence="2" id="KW-1185">Reference proteome</keyword>
<dbReference type="AlphaFoldDB" id="A0ABD2ZV67"/>
<sequence>MRKSNGKKLHRMKRLTIEFSLHQRKYGNEACVAIEGSRTTGAFHREHYVGAGAHTPGHSIGNQGHPVRARVHIPGHSIGTHLGFPLPPWHPVRARVHLLGNSIDTPCMPSAPTRLILWHPIRARVHVLGHSVGTLCVPSVPTRVFPWHSVRSRVHMLGHSIDTPCAHLGVAYTFPSLPSAPTRCVLALAALCPSEYVPTCRHNAYDCTCCVPVCPHVGFSFTHLRICSSGILMGKVGFGTSI</sequence>
<dbReference type="EMBL" id="JBJUIK010000007">
    <property type="protein sequence ID" value="KAL3523355.1"/>
    <property type="molecule type" value="Genomic_DNA"/>
</dbReference>
<protein>
    <submittedName>
        <fullName evidence="1">Uncharacterized protein</fullName>
    </submittedName>
</protein>
<gene>
    <name evidence="1" type="ORF">ACH5RR_016189</name>
</gene>
<organism evidence="1 2">
    <name type="scientific">Cinchona calisaya</name>
    <dbReference type="NCBI Taxonomy" id="153742"/>
    <lineage>
        <taxon>Eukaryota</taxon>
        <taxon>Viridiplantae</taxon>
        <taxon>Streptophyta</taxon>
        <taxon>Embryophyta</taxon>
        <taxon>Tracheophyta</taxon>
        <taxon>Spermatophyta</taxon>
        <taxon>Magnoliopsida</taxon>
        <taxon>eudicotyledons</taxon>
        <taxon>Gunneridae</taxon>
        <taxon>Pentapetalae</taxon>
        <taxon>asterids</taxon>
        <taxon>lamiids</taxon>
        <taxon>Gentianales</taxon>
        <taxon>Rubiaceae</taxon>
        <taxon>Cinchonoideae</taxon>
        <taxon>Cinchoneae</taxon>
        <taxon>Cinchona</taxon>
    </lineage>
</organism>
<evidence type="ECO:0000313" key="1">
    <source>
        <dbReference type="EMBL" id="KAL3523355.1"/>
    </source>
</evidence>
<proteinExistence type="predicted"/>
<evidence type="ECO:0000313" key="2">
    <source>
        <dbReference type="Proteomes" id="UP001630127"/>
    </source>
</evidence>
<dbReference type="Proteomes" id="UP001630127">
    <property type="component" value="Unassembled WGS sequence"/>
</dbReference>
<comment type="caution">
    <text evidence="1">The sequence shown here is derived from an EMBL/GenBank/DDBJ whole genome shotgun (WGS) entry which is preliminary data.</text>
</comment>
<accession>A0ABD2ZV67</accession>